<name>A0A069QGA4_HOYLO</name>
<sequence length="555" mass="64086">MNKTYITLAATTALALALNSCQKGDLLNVVQDDVELNENTAQYQDFIKERVTDYARAYRFEQARANLPKLTDEANRKEGERIINFYHAKALKDGFAYLLPNGDSLFLKMKNEENLPPEKIEYISLSNQYAEFKGLGQDVTLWGAANFPNTKGIYIDEAQITKMLDLDKLTKLEEVRLIFEAGNFDYTLWFPNRPFKRIDVSGYDFSKNDKITWMEFKNCDLTAIKAPTNVFPMFKASYCEYNANTINTPRARKMQFEDCNILEPDIKVTNPHVRSLTITAYPDANNRGLRTFDISASRINYFSIYQPDSKQHEVEEVKLNQYLDTLEILSLGNRQKKAKIVGLDKINKLKRLAYNFNTWPMLPQDIPCAVTSLSLPASSPPDIKVGTQIDYTKVQGLRELEVQQFITDNTIYPENLDSLVLKPHSYIDPVKTLDLSRTKLKRCELYFGWTRGMEESRPDMPRIKLIKMPTTIEKLDLSSIETDVLDLTGLDNLRFLRINDDLVNPIKRIIFPKNLKRSNFKGEFDFFLSVDKTKTELVNYPKWVKTNENGYEVAR</sequence>
<dbReference type="AlphaFoldDB" id="A0A069QGA4"/>
<keyword evidence="2" id="KW-1185">Reference proteome</keyword>
<evidence type="ECO:0000313" key="2">
    <source>
        <dbReference type="Proteomes" id="UP000027442"/>
    </source>
</evidence>
<gene>
    <name evidence="1" type="ORF">HMPREF1991_02282</name>
</gene>
<dbReference type="Gene3D" id="3.80.10.10">
    <property type="entry name" value="Ribonuclease Inhibitor"/>
    <property type="match status" value="1"/>
</dbReference>
<organism evidence="1 2">
    <name type="scientific">Hoylesella loescheii DSM 19665 = JCM 12249 = ATCC 15930</name>
    <dbReference type="NCBI Taxonomy" id="1122985"/>
    <lineage>
        <taxon>Bacteria</taxon>
        <taxon>Pseudomonadati</taxon>
        <taxon>Bacteroidota</taxon>
        <taxon>Bacteroidia</taxon>
        <taxon>Bacteroidales</taxon>
        <taxon>Prevotellaceae</taxon>
        <taxon>Hoylesella</taxon>
    </lineage>
</organism>
<dbReference type="RefSeq" id="WP_018966757.1">
    <property type="nucleotide sequence ID" value="NZ_KB899211.1"/>
</dbReference>
<proteinExistence type="predicted"/>
<reference evidence="1 2" key="1">
    <citation type="submission" date="2013-08" db="EMBL/GenBank/DDBJ databases">
        <authorList>
            <person name="Weinstock G."/>
            <person name="Sodergren E."/>
            <person name="Wylie T."/>
            <person name="Fulton L."/>
            <person name="Fulton R."/>
            <person name="Fronick C."/>
            <person name="O'Laughlin M."/>
            <person name="Godfrey J."/>
            <person name="Miner T."/>
            <person name="Herter B."/>
            <person name="Appelbaum E."/>
            <person name="Cordes M."/>
            <person name="Lek S."/>
            <person name="Wollam A."/>
            <person name="Pepin K.H."/>
            <person name="Palsikar V.B."/>
            <person name="Mitreva M."/>
            <person name="Wilson R.K."/>
        </authorList>
    </citation>
    <scope>NUCLEOTIDE SEQUENCE [LARGE SCALE GENOMIC DNA]</scope>
    <source>
        <strain evidence="1 2">ATCC 15930</strain>
    </source>
</reference>
<dbReference type="PATRIC" id="fig|1122985.7.peg.2363"/>
<evidence type="ECO:0000313" key="1">
    <source>
        <dbReference type="EMBL" id="KDR51672.1"/>
    </source>
</evidence>
<protein>
    <recommendedName>
        <fullName evidence="3">Leucine Rich repeat-containing domain protein</fullName>
    </recommendedName>
</protein>
<dbReference type="HOGENOM" id="CLU_490782_0_0_10"/>
<accession>A0A069QGA4</accession>
<dbReference type="InterPro" id="IPR032675">
    <property type="entry name" value="LRR_dom_sf"/>
</dbReference>
<evidence type="ECO:0008006" key="3">
    <source>
        <dbReference type="Google" id="ProtNLM"/>
    </source>
</evidence>
<comment type="caution">
    <text evidence="1">The sequence shown here is derived from an EMBL/GenBank/DDBJ whole genome shotgun (WGS) entry which is preliminary data.</text>
</comment>
<dbReference type="Proteomes" id="UP000027442">
    <property type="component" value="Unassembled WGS sequence"/>
</dbReference>
<dbReference type="EMBL" id="JNGW01000097">
    <property type="protein sequence ID" value="KDR51672.1"/>
    <property type="molecule type" value="Genomic_DNA"/>
</dbReference>